<accession>A0A1X7ISI9</accession>
<gene>
    <name evidence="1" type="ORF">SAMN06295960_0768</name>
</gene>
<dbReference type="InterPro" id="IPR017018">
    <property type="entry name" value="UCP033634"/>
</dbReference>
<dbReference type="SUPFAM" id="SSF53474">
    <property type="entry name" value="alpha/beta-Hydrolases"/>
    <property type="match status" value="1"/>
</dbReference>
<dbReference type="EMBL" id="FXAZ01000001">
    <property type="protein sequence ID" value="SMG18155.1"/>
    <property type="molecule type" value="Genomic_DNA"/>
</dbReference>
<sequence>MPIEKRLIPSKWNVDMNHSIITAADDRSAKLAVLFPGMNYSCERPVLHYAMKCAIRAGYDVLPLEYGYQAARTEIQSDDDYATIVQECVRSISQVSGAYQELVFVGKSLGSIAAGMVSTKLELMQARHLFLTPVEGSIPYINQKQGITIYGTSDPMFSSELAQRIHVDKHREVVAIERANHGLEVEDPMETLDIMKQLAALYMDFFK</sequence>
<reference evidence="1 2" key="1">
    <citation type="submission" date="2017-04" db="EMBL/GenBank/DDBJ databases">
        <authorList>
            <person name="Afonso C.L."/>
            <person name="Miller P.J."/>
            <person name="Scott M.A."/>
            <person name="Spackman E."/>
            <person name="Goraichik I."/>
            <person name="Dimitrov K.M."/>
            <person name="Suarez D.L."/>
            <person name="Swayne D.E."/>
        </authorList>
    </citation>
    <scope>NUCLEOTIDE SEQUENCE [LARGE SCALE GENOMIC DNA]</scope>
    <source>
        <strain evidence="1 2">11</strain>
    </source>
</reference>
<dbReference type="GO" id="GO:0016787">
    <property type="term" value="F:hydrolase activity"/>
    <property type="evidence" value="ECO:0007669"/>
    <property type="project" value="UniProtKB-KW"/>
</dbReference>
<keyword evidence="2" id="KW-1185">Reference proteome</keyword>
<dbReference type="RefSeq" id="WP_085492995.1">
    <property type="nucleotide sequence ID" value="NZ_FXAZ01000001.1"/>
</dbReference>
<dbReference type="ESTHER" id="9bacl-a0a1x7isi9">
    <property type="family name" value="UCP033634"/>
</dbReference>
<dbReference type="AlphaFoldDB" id="A0A1X7ISI9"/>
<protein>
    <submittedName>
        <fullName evidence="1">Predicted hydrolase of the alpha/beta-hydrolase fold</fullName>
    </submittedName>
</protein>
<dbReference type="Gene3D" id="3.40.50.1820">
    <property type="entry name" value="alpha/beta hydrolase"/>
    <property type="match status" value="1"/>
</dbReference>
<dbReference type="OrthoDB" id="1908495at2"/>
<keyword evidence="1" id="KW-0378">Hydrolase</keyword>
<dbReference type="Proteomes" id="UP000193834">
    <property type="component" value="Unassembled WGS sequence"/>
</dbReference>
<dbReference type="STRING" id="1852522.SAMN06295960_0768"/>
<name>A0A1X7ISI9_9BACL</name>
<organism evidence="1 2">
    <name type="scientific">Paenibacillus aquistagni</name>
    <dbReference type="NCBI Taxonomy" id="1852522"/>
    <lineage>
        <taxon>Bacteria</taxon>
        <taxon>Bacillati</taxon>
        <taxon>Bacillota</taxon>
        <taxon>Bacilli</taxon>
        <taxon>Bacillales</taxon>
        <taxon>Paenibacillaceae</taxon>
        <taxon>Paenibacillus</taxon>
    </lineage>
</organism>
<dbReference type="PIRSF" id="PIRSF033634">
    <property type="entry name" value="UCP033634"/>
    <property type="match status" value="1"/>
</dbReference>
<evidence type="ECO:0000313" key="2">
    <source>
        <dbReference type="Proteomes" id="UP000193834"/>
    </source>
</evidence>
<evidence type="ECO:0000313" key="1">
    <source>
        <dbReference type="EMBL" id="SMG18155.1"/>
    </source>
</evidence>
<dbReference type="InterPro" id="IPR029058">
    <property type="entry name" value="AB_hydrolase_fold"/>
</dbReference>
<proteinExistence type="predicted"/>